<dbReference type="RefSeq" id="XP_004831453.1">
    <property type="nucleotide sequence ID" value="XM_004831396.1"/>
</dbReference>
<organism evidence="1 2">
    <name type="scientific">Theileria equi strain WA</name>
    <dbReference type="NCBI Taxonomy" id="1537102"/>
    <lineage>
        <taxon>Eukaryota</taxon>
        <taxon>Sar</taxon>
        <taxon>Alveolata</taxon>
        <taxon>Apicomplexa</taxon>
        <taxon>Aconoidasida</taxon>
        <taxon>Piroplasmida</taxon>
        <taxon>Theileriidae</taxon>
        <taxon>Theileria</taxon>
    </lineage>
</organism>
<dbReference type="SUPFAM" id="SSF53474">
    <property type="entry name" value="alpha/beta-Hydrolases"/>
    <property type="match status" value="1"/>
</dbReference>
<keyword evidence="2" id="KW-1185">Reference proteome</keyword>
<evidence type="ECO:0008006" key="3">
    <source>
        <dbReference type="Google" id="ProtNLM"/>
    </source>
</evidence>
<dbReference type="OrthoDB" id="364221at2759"/>
<dbReference type="Proteomes" id="UP000031512">
    <property type="component" value="Unassembled WGS sequence"/>
</dbReference>
<name>L1L916_THEEQ</name>
<dbReference type="InterPro" id="IPR029058">
    <property type="entry name" value="AB_hydrolase_fold"/>
</dbReference>
<comment type="caution">
    <text evidence="1">The sequence shown here is derived from an EMBL/GenBank/DDBJ whole genome shotgun (WGS) entry which is preliminary data.</text>
</comment>
<dbReference type="GeneID" id="15804941"/>
<accession>L1L916</accession>
<dbReference type="KEGG" id="beq:BEWA_016790"/>
<dbReference type="Gene3D" id="3.40.50.1820">
    <property type="entry name" value="alpha/beta hydrolase"/>
    <property type="match status" value="1"/>
</dbReference>
<dbReference type="eggNOG" id="ENOG502QYTD">
    <property type="taxonomic scope" value="Eukaryota"/>
</dbReference>
<gene>
    <name evidence="1" type="ORF">BEWA_016790</name>
</gene>
<protein>
    <recommendedName>
        <fullName evidence="3">Serine hydrolase FSH domain-containing protein</fullName>
    </recommendedName>
</protein>
<reference evidence="1 2" key="1">
    <citation type="journal article" date="2012" name="BMC Genomics">
        <title>Comparative genomic analysis and phylogenetic position of Theileria equi.</title>
        <authorList>
            <person name="Kappmeyer L.S."/>
            <person name="Thiagarajan M."/>
            <person name="Herndon D.R."/>
            <person name="Ramsay J.D."/>
            <person name="Caler E."/>
            <person name="Djikeng A."/>
            <person name="Gillespie J.J."/>
            <person name="Lau A.O."/>
            <person name="Roalson E.H."/>
            <person name="Silva J.C."/>
            <person name="Silva M.G."/>
            <person name="Suarez C.E."/>
            <person name="Ueti M.W."/>
            <person name="Nene V.M."/>
            <person name="Mealey R.H."/>
            <person name="Knowles D.P."/>
            <person name="Brayton K.A."/>
        </authorList>
    </citation>
    <scope>NUCLEOTIDE SEQUENCE [LARGE SCALE GENOMIC DNA]</scope>
    <source>
        <strain evidence="1 2">WA</strain>
    </source>
</reference>
<dbReference type="VEuPathDB" id="PiroplasmaDB:BEWA_016790"/>
<sequence>MPLQVEVPSTFGHKIPKKCWFIESDNKNSKSAFILLHGWFGNLQSCLPFLNVLKKCGVLKTHHVLIVDLKDHVGKSFESNTGLKGVTDLYDSVAFLHNAHGVTKFDVYAQSISALSALMFFDCYLKVKDGSICDEPHPCGFISGVDVDLLKKVNFGDFILESPVSNISEYLSNSFSESLNWVIQQFIQTVNSRSSHHIDSLSLNTFLSNHKIRGNVHILQGMHDRVTSPKMLQNELAALKSNVNLYVFKDGGHTDLSATSPGEYLETVNYIINYKGLWKLFKFLKNKKNNLEL</sequence>
<proteinExistence type="predicted"/>
<dbReference type="AlphaFoldDB" id="L1L916"/>
<evidence type="ECO:0000313" key="1">
    <source>
        <dbReference type="EMBL" id="EKX72001.1"/>
    </source>
</evidence>
<evidence type="ECO:0000313" key="2">
    <source>
        <dbReference type="Proteomes" id="UP000031512"/>
    </source>
</evidence>
<dbReference type="EMBL" id="ACOU01000008">
    <property type="protein sequence ID" value="EKX72001.1"/>
    <property type="molecule type" value="Genomic_DNA"/>
</dbReference>